<accession>A0AAE3DHT4</accession>
<reference evidence="2" key="1">
    <citation type="submission" date="2021-10" db="EMBL/GenBank/DDBJ databases">
        <title>Anaerobic single-cell dispensing facilitates the cultivation of human gut bacteria.</title>
        <authorList>
            <person name="Afrizal A."/>
        </authorList>
    </citation>
    <scope>NUCLEOTIDE SEQUENCE</scope>
    <source>
        <strain evidence="2">CLA-AA-H250</strain>
    </source>
</reference>
<dbReference type="Pfam" id="PF01261">
    <property type="entry name" value="AP_endonuc_2"/>
    <property type="match status" value="1"/>
</dbReference>
<comment type="caution">
    <text evidence="2">The sequence shown here is derived from an EMBL/GenBank/DDBJ whole genome shotgun (WGS) entry which is preliminary data.</text>
</comment>
<dbReference type="InterPro" id="IPR050312">
    <property type="entry name" value="IolE/XylAMocC-like"/>
</dbReference>
<dbReference type="Gene3D" id="3.20.20.150">
    <property type="entry name" value="Divalent-metal-dependent TIM barrel enzymes"/>
    <property type="match status" value="1"/>
</dbReference>
<dbReference type="InterPro" id="IPR036237">
    <property type="entry name" value="Xyl_isomerase-like_sf"/>
</dbReference>
<name>A0AAE3DHT4_9FIRM</name>
<gene>
    <name evidence="2" type="ORF">LKD31_11265</name>
</gene>
<protein>
    <submittedName>
        <fullName evidence="2">Sugar phosphate isomerase/epimerase</fullName>
    </submittedName>
</protein>
<evidence type="ECO:0000259" key="1">
    <source>
        <dbReference type="Pfam" id="PF01261"/>
    </source>
</evidence>
<dbReference type="Proteomes" id="UP001199424">
    <property type="component" value="Unassembled WGS sequence"/>
</dbReference>
<organism evidence="2 3">
    <name type="scientific">Hominenteromicrobium mulieris</name>
    <dbReference type="NCBI Taxonomy" id="2885357"/>
    <lineage>
        <taxon>Bacteria</taxon>
        <taxon>Bacillati</taxon>
        <taxon>Bacillota</taxon>
        <taxon>Clostridia</taxon>
        <taxon>Eubacteriales</taxon>
        <taxon>Oscillospiraceae</taxon>
        <taxon>Hominenteromicrobium</taxon>
    </lineage>
</organism>
<keyword evidence="2" id="KW-0413">Isomerase</keyword>
<dbReference type="GO" id="GO:0016853">
    <property type="term" value="F:isomerase activity"/>
    <property type="evidence" value="ECO:0007669"/>
    <property type="project" value="UniProtKB-KW"/>
</dbReference>
<feature type="domain" description="Xylose isomerase-like TIM barrel" evidence="1">
    <location>
        <begin position="20"/>
        <end position="258"/>
    </location>
</feature>
<dbReference type="RefSeq" id="WP_176820189.1">
    <property type="nucleotide sequence ID" value="NZ_JAJEQC010000012.1"/>
</dbReference>
<dbReference type="AlphaFoldDB" id="A0AAE3DHT4"/>
<dbReference type="InterPro" id="IPR013022">
    <property type="entry name" value="Xyl_isomerase-like_TIM-brl"/>
</dbReference>
<sequence length="288" mass="32126">MRTSTQIETASVLVGEEKAVEYVAKAGFDAWDFSMFAMCDYDWRLGAVRPTTHPLAGENYLAFARKLKQIGLDNGITCNQSHAPFPTSCPEIRSYFKRAIECTAEAGGKICIIHPDNDKSAAENAEMYLELLPFAKDCGVKIATENMWNWDDAKDESCFAACATSESFIEHIDAVNDPYLVACLDIGHAEMRGSGSGAANMIRALGHRLQALHIHDNDRWHDSHQIPFSMSIDFAPIAAALKEIGYKGWFTLEADHYLKEKFNAENVFEGMKDLHTAAVRFEKLFDEA</sequence>
<keyword evidence="3" id="KW-1185">Reference proteome</keyword>
<dbReference type="SUPFAM" id="SSF51658">
    <property type="entry name" value="Xylose isomerase-like"/>
    <property type="match status" value="1"/>
</dbReference>
<dbReference type="PANTHER" id="PTHR12110:SF21">
    <property type="entry name" value="XYLOSE ISOMERASE-LIKE TIM BARREL DOMAIN-CONTAINING PROTEIN"/>
    <property type="match status" value="1"/>
</dbReference>
<evidence type="ECO:0000313" key="3">
    <source>
        <dbReference type="Proteomes" id="UP001199424"/>
    </source>
</evidence>
<dbReference type="PANTHER" id="PTHR12110">
    <property type="entry name" value="HYDROXYPYRUVATE ISOMERASE"/>
    <property type="match status" value="1"/>
</dbReference>
<proteinExistence type="predicted"/>
<evidence type="ECO:0000313" key="2">
    <source>
        <dbReference type="EMBL" id="MCC2137585.1"/>
    </source>
</evidence>
<dbReference type="EMBL" id="JAJEQC010000012">
    <property type="protein sequence ID" value="MCC2137585.1"/>
    <property type="molecule type" value="Genomic_DNA"/>
</dbReference>